<keyword evidence="3" id="KW-0961">Cell wall biogenesis/degradation</keyword>
<dbReference type="GO" id="GO:0008360">
    <property type="term" value="P:regulation of cell shape"/>
    <property type="evidence" value="ECO:0007669"/>
    <property type="project" value="UniProtKB-KW"/>
</dbReference>
<accession>A0A285NKU5</accession>
<keyword evidence="2 3" id="KW-0694">RNA-binding</keyword>
<sequence length="75" mass="8547">MLKALIEAMVAPLVDFPEQIVVYEQEEQHKVTYQLHVHESDIGKVIGKDGRNARALRAVLRAGADYGKRIYLDIR</sequence>
<evidence type="ECO:0000313" key="4">
    <source>
        <dbReference type="EMBL" id="SNZ09553.1"/>
    </source>
</evidence>
<keyword evidence="3" id="KW-0133">Cell shape</keyword>
<dbReference type="PANTHER" id="PTHR34654:SF1">
    <property type="entry name" value="RNA-BINDING PROTEIN KHPA"/>
    <property type="match status" value="1"/>
</dbReference>
<evidence type="ECO:0000256" key="1">
    <source>
        <dbReference type="ARBA" id="ARBA00022490"/>
    </source>
</evidence>
<dbReference type="Gene3D" id="3.30.300.20">
    <property type="match status" value="1"/>
</dbReference>
<dbReference type="InterPro" id="IPR020627">
    <property type="entry name" value="KhpA"/>
</dbReference>
<comment type="subunit">
    <text evidence="3">Forms a complex with KhpB.</text>
</comment>
<name>A0A285NKU5_9BACI</name>
<dbReference type="PROSITE" id="PS50084">
    <property type="entry name" value="KH_TYPE_1"/>
    <property type="match status" value="1"/>
</dbReference>
<proteinExistence type="inferred from homology"/>
<protein>
    <recommendedName>
        <fullName evidence="3">RNA-binding protein KhpA</fullName>
    </recommendedName>
    <alternativeName>
        <fullName evidence="3">KH-domain protein A</fullName>
    </alternativeName>
</protein>
<dbReference type="Proteomes" id="UP000219356">
    <property type="component" value="Unassembled WGS sequence"/>
</dbReference>
<comment type="function">
    <text evidence="3">A probable RNA chaperone. Forms a complex with KhpB which binds to cellular RNA and controls its expression. Plays a role in peptidoglycan (PG) homeostasis and cell length regulation.</text>
</comment>
<comment type="subcellular location">
    <subcellularLocation>
        <location evidence="3">Cytoplasm</location>
    </subcellularLocation>
</comment>
<dbReference type="STRING" id="586416.GZ22_06740"/>
<evidence type="ECO:0000256" key="2">
    <source>
        <dbReference type="ARBA" id="ARBA00022884"/>
    </source>
</evidence>
<dbReference type="Pfam" id="PF13083">
    <property type="entry name" value="KH_KhpA-B"/>
    <property type="match status" value="1"/>
</dbReference>
<dbReference type="HAMAP" id="MF_00088">
    <property type="entry name" value="KhpA"/>
    <property type="match status" value="1"/>
</dbReference>
<evidence type="ECO:0000313" key="5">
    <source>
        <dbReference type="Proteomes" id="UP000219356"/>
    </source>
</evidence>
<dbReference type="InterPro" id="IPR009019">
    <property type="entry name" value="KH_sf_prok-type"/>
</dbReference>
<gene>
    <name evidence="3" type="primary">khpA</name>
    <name evidence="4" type="ORF">SAMN05421503_1266</name>
</gene>
<evidence type="ECO:0000256" key="3">
    <source>
        <dbReference type="HAMAP-Rule" id="MF_00088"/>
    </source>
</evidence>
<dbReference type="CDD" id="cd22533">
    <property type="entry name" value="KH-II_YlqC-like"/>
    <property type="match status" value="1"/>
</dbReference>
<dbReference type="AlphaFoldDB" id="A0A285NKU5"/>
<dbReference type="GO" id="GO:0071555">
    <property type="term" value="P:cell wall organization"/>
    <property type="evidence" value="ECO:0007669"/>
    <property type="project" value="UniProtKB-KW"/>
</dbReference>
<dbReference type="EMBL" id="OBEK01000002">
    <property type="protein sequence ID" value="SNZ09553.1"/>
    <property type="molecule type" value="Genomic_DNA"/>
</dbReference>
<organism evidence="4 5">
    <name type="scientific">Terribacillus aidingensis</name>
    <dbReference type="NCBI Taxonomy" id="586416"/>
    <lineage>
        <taxon>Bacteria</taxon>
        <taxon>Bacillati</taxon>
        <taxon>Bacillota</taxon>
        <taxon>Bacilli</taxon>
        <taxon>Bacillales</taxon>
        <taxon>Bacillaceae</taxon>
        <taxon>Terribacillus</taxon>
    </lineage>
</organism>
<dbReference type="GO" id="GO:0005737">
    <property type="term" value="C:cytoplasm"/>
    <property type="evidence" value="ECO:0007669"/>
    <property type="project" value="UniProtKB-SubCell"/>
</dbReference>
<dbReference type="PANTHER" id="PTHR34654">
    <property type="entry name" value="UPF0109 PROTEIN SCO5592"/>
    <property type="match status" value="1"/>
</dbReference>
<dbReference type="InterPro" id="IPR015946">
    <property type="entry name" value="KH_dom-like_a/b"/>
</dbReference>
<keyword evidence="5" id="KW-1185">Reference proteome</keyword>
<keyword evidence="1 3" id="KW-0963">Cytoplasm</keyword>
<dbReference type="GO" id="GO:0009252">
    <property type="term" value="P:peptidoglycan biosynthetic process"/>
    <property type="evidence" value="ECO:0007669"/>
    <property type="project" value="UniProtKB-UniRule"/>
</dbReference>
<keyword evidence="3" id="KW-0143">Chaperone</keyword>
<dbReference type="GO" id="GO:0003723">
    <property type="term" value="F:RNA binding"/>
    <property type="evidence" value="ECO:0007669"/>
    <property type="project" value="UniProtKB-UniRule"/>
</dbReference>
<reference evidence="5" key="1">
    <citation type="submission" date="2017-09" db="EMBL/GenBank/DDBJ databases">
        <authorList>
            <person name="Varghese N."/>
            <person name="Submissions S."/>
        </authorList>
    </citation>
    <scope>NUCLEOTIDE SEQUENCE [LARGE SCALE GENOMIC DNA]</scope>
    <source>
        <strain evidence="5">CGMCC 1.8913</strain>
    </source>
</reference>
<comment type="similarity">
    <text evidence="3">Belongs to the KhpA RNA-binding protein family.</text>
</comment>
<dbReference type="SUPFAM" id="SSF54814">
    <property type="entry name" value="Prokaryotic type KH domain (KH-domain type II)"/>
    <property type="match status" value="1"/>
</dbReference>